<protein>
    <submittedName>
        <fullName evidence="2">Uncharacterized protein</fullName>
    </submittedName>
</protein>
<dbReference type="EMBL" id="JAAPAO010000554">
    <property type="protein sequence ID" value="KAF4657222.1"/>
    <property type="molecule type" value="Genomic_DNA"/>
</dbReference>
<name>A0A7J6LDC4_PERCH</name>
<sequence length="155" mass="17296">MTGTPKKVSPFKRMTTNSIKARADFELATKTPVDASEANKKAPKKEDPFETGCFQQELAALLARYNLNHIPDELLYVEEPLKGLPTSPSDDLNRPVVREQVHQGISNRRSSAPTLSYTSELSEVETIAKVRDTAPILGHKWSGDSDVIGYHEFRE</sequence>
<feature type="non-terminal residue" evidence="2">
    <location>
        <position position="155"/>
    </location>
</feature>
<proteinExistence type="predicted"/>
<organism evidence="2 3">
    <name type="scientific">Perkinsus chesapeaki</name>
    <name type="common">Clam parasite</name>
    <name type="synonym">Perkinsus andrewsi</name>
    <dbReference type="NCBI Taxonomy" id="330153"/>
    <lineage>
        <taxon>Eukaryota</taxon>
        <taxon>Sar</taxon>
        <taxon>Alveolata</taxon>
        <taxon>Perkinsozoa</taxon>
        <taxon>Perkinsea</taxon>
        <taxon>Perkinsida</taxon>
        <taxon>Perkinsidae</taxon>
        <taxon>Perkinsus</taxon>
    </lineage>
</organism>
<feature type="region of interest" description="Disordered" evidence="1">
    <location>
        <begin position="29"/>
        <end position="48"/>
    </location>
</feature>
<keyword evidence="3" id="KW-1185">Reference proteome</keyword>
<evidence type="ECO:0000313" key="2">
    <source>
        <dbReference type="EMBL" id="KAF4657222.1"/>
    </source>
</evidence>
<evidence type="ECO:0000256" key="1">
    <source>
        <dbReference type="SAM" id="MobiDB-lite"/>
    </source>
</evidence>
<reference evidence="2 3" key="1">
    <citation type="submission" date="2020-04" db="EMBL/GenBank/DDBJ databases">
        <title>Perkinsus chesapeaki whole genome sequence.</title>
        <authorList>
            <person name="Bogema D.R."/>
        </authorList>
    </citation>
    <scope>NUCLEOTIDE SEQUENCE [LARGE SCALE GENOMIC DNA]</scope>
    <source>
        <strain evidence="2">ATCC PRA-425</strain>
    </source>
</reference>
<comment type="caution">
    <text evidence="2">The sequence shown here is derived from an EMBL/GenBank/DDBJ whole genome shotgun (WGS) entry which is preliminary data.</text>
</comment>
<dbReference type="Proteomes" id="UP000591131">
    <property type="component" value="Unassembled WGS sequence"/>
</dbReference>
<accession>A0A7J6LDC4</accession>
<dbReference type="AlphaFoldDB" id="A0A7J6LDC4"/>
<feature type="compositionally biased region" description="Basic and acidic residues" evidence="1">
    <location>
        <begin position="37"/>
        <end position="48"/>
    </location>
</feature>
<gene>
    <name evidence="2" type="ORF">FOL47_008553</name>
</gene>
<evidence type="ECO:0000313" key="3">
    <source>
        <dbReference type="Proteomes" id="UP000591131"/>
    </source>
</evidence>